<keyword evidence="2" id="KW-1185">Reference proteome</keyword>
<dbReference type="OrthoDB" id="9979538at2759"/>
<comment type="caution">
    <text evidence="1">The sequence shown here is derived from an EMBL/GenBank/DDBJ whole genome shotgun (WGS) entry which is preliminary data.</text>
</comment>
<evidence type="ECO:0000313" key="2">
    <source>
        <dbReference type="Proteomes" id="UP000887013"/>
    </source>
</evidence>
<name>A0A8X6UC70_NEPPI</name>
<proteinExistence type="predicted"/>
<gene>
    <name evidence="1" type="ORF">NPIL_78351</name>
</gene>
<dbReference type="EMBL" id="BMAW01027736">
    <property type="protein sequence ID" value="GFU03623.1"/>
    <property type="molecule type" value="Genomic_DNA"/>
</dbReference>
<organism evidence="1 2">
    <name type="scientific">Nephila pilipes</name>
    <name type="common">Giant wood spider</name>
    <name type="synonym">Nephila maculata</name>
    <dbReference type="NCBI Taxonomy" id="299642"/>
    <lineage>
        <taxon>Eukaryota</taxon>
        <taxon>Metazoa</taxon>
        <taxon>Ecdysozoa</taxon>
        <taxon>Arthropoda</taxon>
        <taxon>Chelicerata</taxon>
        <taxon>Arachnida</taxon>
        <taxon>Araneae</taxon>
        <taxon>Araneomorphae</taxon>
        <taxon>Entelegynae</taxon>
        <taxon>Araneoidea</taxon>
        <taxon>Nephilidae</taxon>
        <taxon>Nephila</taxon>
    </lineage>
</organism>
<protein>
    <submittedName>
        <fullName evidence="1">Uncharacterized protein</fullName>
    </submittedName>
</protein>
<evidence type="ECO:0000313" key="1">
    <source>
        <dbReference type="EMBL" id="GFU03623.1"/>
    </source>
</evidence>
<dbReference type="AlphaFoldDB" id="A0A8X6UC70"/>
<reference evidence="1" key="1">
    <citation type="submission" date="2020-08" db="EMBL/GenBank/DDBJ databases">
        <title>Multicomponent nature underlies the extraordinary mechanical properties of spider dragline silk.</title>
        <authorList>
            <person name="Kono N."/>
            <person name="Nakamura H."/>
            <person name="Mori M."/>
            <person name="Yoshida Y."/>
            <person name="Ohtoshi R."/>
            <person name="Malay A.D."/>
            <person name="Moran D.A.P."/>
            <person name="Tomita M."/>
            <person name="Numata K."/>
            <person name="Arakawa K."/>
        </authorList>
    </citation>
    <scope>NUCLEOTIDE SEQUENCE</scope>
</reference>
<dbReference type="Proteomes" id="UP000887013">
    <property type="component" value="Unassembled WGS sequence"/>
</dbReference>
<sequence>MLSGNDKVLLVKLFYINEKSALRKFRLQKNVKTEKRPLILAGLINLDQRFEETRSFEDRIKSRKPSLSHSPRVAAEMETLASESAAGASSTREAGRRLSLPLSSIRNILQ</sequence>
<accession>A0A8X6UC70</accession>